<dbReference type="EMBL" id="CP007796">
    <property type="protein sequence ID" value="AIB15985.1"/>
    <property type="molecule type" value="Genomic_DNA"/>
</dbReference>
<keyword evidence="2" id="KW-0547">Nucleotide-binding</keyword>
<keyword evidence="3" id="KW-0067">ATP-binding</keyword>
<dbReference type="Pfam" id="PF12399">
    <property type="entry name" value="BCA_ABC_TP_C"/>
    <property type="match status" value="1"/>
</dbReference>
<keyword evidence="1" id="KW-0813">Transport</keyword>
<keyword evidence="5" id="KW-0614">Plasmid</keyword>
<dbReference type="CDD" id="cd03219">
    <property type="entry name" value="ABC_Mj1267_LivG_branched"/>
    <property type="match status" value="1"/>
</dbReference>
<dbReference type="Pfam" id="PF00005">
    <property type="entry name" value="ABC_tran"/>
    <property type="match status" value="1"/>
</dbReference>
<dbReference type="GO" id="GO:0005524">
    <property type="term" value="F:ATP binding"/>
    <property type="evidence" value="ECO:0007669"/>
    <property type="project" value="UniProtKB-KW"/>
</dbReference>
<dbReference type="FunFam" id="3.40.50.300:FF:000421">
    <property type="entry name" value="Branched-chain amino acid ABC transporter ATP-binding protein"/>
    <property type="match status" value="1"/>
</dbReference>
<feature type="domain" description="ABC transporter" evidence="4">
    <location>
        <begin position="9"/>
        <end position="256"/>
    </location>
</feature>
<dbReference type="InterPro" id="IPR003593">
    <property type="entry name" value="AAA+_ATPase"/>
</dbReference>
<geneLocation type="plasmid" evidence="5 6">
    <name>AbAZ39_p3</name>
</geneLocation>
<accession>A0A060DTI6</accession>
<dbReference type="RefSeq" id="WP_040137661.1">
    <property type="nucleotide sequence ID" value="NZ_CP007796.1"/>
</dbReference>
<reference evidence="5 6" key="1">
    <citation type="journal article" date="2014" name="Genome Announc.">
        <title>Complete Genome Sequence of the Model Rhizosphere Strain Azospirillum brasilense Az39, Successfully Applied in Agriculture.</title>
        <authorList>
            <person name="Rivera D."/>
            <person name="Revale S."/>
            <person name="Molina R."/>
            <person name="Gualpa J."/>
            <person name="Puente M."/>
            <person name="Maroniche G."/>
            <person name="Paris G."/>
            <person name="Baker D."/>
            <person name="Clavijo B."/>
            <person name="McLay K."/>
            <person name="Spaepen S."/>
            <person name="Perticari A."/>
            <person name="Vazquez M."/>
            <person name="Wisniewski-Dye F."/>
            <person name="Watkins C."/>
            <person name="Martinez-Abarca F."/>
            <person name="Vanderleyden J."/>
            <person name="Cassan F."/>
        </authorList>
    </citation>
    <scope>NUCLEOTIDE SEQUENCE [LARGE SCALE GENOMIC DNA]</scope>
    <source>
        <strain evidence="5 6">Az39</strain>
        <plasmid evidence="5">AbAZ39_p3</plasmid>
    </source>
</reference>
<gene>
    <name evidence="5" type="ORF">ABAZ39_29460</name>
</gene>
<dbReference type="GO" id="GO:0005886">
    <property type="term" value="C:plasma membrane"/>
    <property type="evidence" value="ECO:0007669"/>
    <property type="project" value="TreeGrafter"/>
</dbReference>
<dbReference type="InterPro" id="IPR051120">
    <property type="entry name" value="ABC_AA/LPS_Transport"/>
</dbReference>
<dbReference type="PROSITE" id="PS50893">
    <property type="entry name" value="ABC_TRANSPORTER_2"/>
    <property type="match status" value="1"/>
</dbReference>
<dbReference type="PANTHER" id="PTHR45772">
    <property type="entry name" value="CONSERVED COMPONENT OF ABC TRANSPORTER FOR NATURAL AMINO ACIDS-RELATED"/>
    <property type="match status" value="1"/>
</dbReference>
<evidence type="ECO:0000313" key="5">
    <source>
        <dbReference type="EMBL" id="AIB15985.1"/>
    </source>
</evidence>
<dbReference type="Gene3D" id="3.40.50.300">
    <property type="entry name" value="P-loop containing nucleotide triphosphate hydrolases"/>
    <property type="match status" value="1"/>
</dbReference>
<dbReference type="InterPro" id="IPR027417">
    <property type="entry name" value="P-loop_NTPase"/>
</dbReference>
<evidence type="ECO:0000256" key="1">
    <source>
        <dbReference type="ARBA" id="ARBA00022448"/>
    </source>
</evidence>
<dbReference type="GO" id="GO:0016887">
    <property type="term" value="F:ATP hydrolysis activity"/>
    <property type="evidence" value="ECO:0007669"/>
    <property type="project" value="InterPro"/>
</dbReference>
<evidence type="ECO:0000256" key="3">
    <source>
        <dbReference type="ARBA" id="ARBA00022840"/>
    </source>
</evidence>
<evidence type="ECO:0000313" key="6">
    <source>
        <dbReference type="Proteomes" id="UP000027186"/>
    </source>
</evidence>
<dbReference type="InterPro" id="IPR003439">
    <property type="entry name" value="ABC_transporter-like_ATP-bd"/>
</dbReference>
<dbReference type="InterPro" id="IPR032823">
    <property type="entry name" value="BCA_ABC_TP_C"/>
</dbReference>
<dbReference type="Proteomes" id="UP000027186">
    <property type="component" value="Plasmid AbAZ39_p3"/>
</dbReference>
<protein>
    <submittedName>
        <fullName evidence="5">Sugar ABC transporter ATPase</fullName>
    </submittedName>
</protein>
<dbReference type="KEGG" id="abq:ABAZ39_29460"/>
<proteinExistence type="predicted"/>
<evidence type="ECO:0000256" key="2">
    <source>
        <dbReference type="ARBA" id="ARBA00022741"/>
    </source>
</evidence>
<dbReference type="SUPFAM" id="SSF52540">
    <property type="entry name" value="P-loop containing nucleoside triphosphate hydrolases"/>
    <property type="match status" value="1"/>
</dbReference>
<dbReference type="SMART" id="SM00382">
    <property type="entry name" value="AAA"/>
    <property type="match status" value="1"/>
</dbReference>
<evidence type="ECO:0000259" key="4">
    <source>
        <dbReference type="PROSITE" id="PS50893"/>
    </source>
</evidence>
<sequence length="256" mass="26818">MTSQSQEGLVLDGVTRAFGGVVAVDNLSLTVAPGRITGLIGPNGAGKSTVVNLITGLLRLTAGRIRLGGRDITEAEAPEVARAGIARTFQTVRLLKEASVLDNVVAGFHRHERAGLAAGLLGLPSAVAEGRELRRRAAAILDRFGMAGFADRPAGSLSYGHQRRVEMMRALAMEPRLLLLDEPVAGMNDVEADALGCIFAELAGDGLGVLLIEHNMRFVLSLCAEIHIIDSGRLIASGTPAAVRRDPAVIAAYLGT</sequence>
<name>A0A060DTI6_9PROT</name>
<dbReference type="AlphaFoldDB" id="A0A060DTI6"/>
<organism evidence="5 6">
    <name type="scientific">Azospirillum argentinense</name>
    <dbReference type="NCBI Taxonomy" id="2970906"/>
    <lineage>
        <taxon>Bacteria</taxon>
        <taxon>Pseudomonadati</taxon>
        <taxon>Pseudomonadota</taxon>
        <taxon>Alphaproteobacteria</taxon>
        <taxon>Rhodospirillales</taxon>
        <taxon>Azospirillaceae</taxon>
        <taxon>Azospirillum</taxon>
    </lineage>
</organism>